<evidence type="ECO:0000313" key="3">
    <source>
        <dbReference type="Proteomes" id="UP001159363"/>
    </source>
</evidence>
<evidence type="ECO:0000256" key="1">
    <source>
        <dbReference type="SAM" id="MobiDB-lite"/>
    </source>
</evidence>
<proteinExistence type="predicted"/>
<sequence length="97" mass="10926">MYSSVMWYKHVGHSHVRRKLLSAQHAALLEVTKAYHTVSMDALQVLAGVAPLDLHVAELGSLTVENFTGQLDPESWEVPREDTAHDWQTRWSSSEKG</sequence>
<accession>A0ABQ9I4M7</accession>
<comment type="caution">
    <text evidence="2">The sequence shown here is derived from an EMBL/GenBank/DDBJ whole genome shotgun (WGS) entry which is preliminary data.</text>
</comment>
<gene>
    <name evidence="2" type="ORF">PR048_004139</name>
</gene>
<feature type="region of interest" description="Disordered" evidence="1">
    <location>
        <begin position="73"/>
        <end position="97"/>
    </location>
</feature>
<evidence type="ECO:0000313" key="2">
    <source>
        <dbReference type="EMBL" id="KAJ8891611.1"/>
    </source>
</evidence>
<organism evidence="2 3">
    <name type="scientific">Dryococelus australis</name>
    <dbReference type="NCBI Taxonomy" id="614101"/>
    <lineage>
        <taxon>Eukaryota</taxon>
        <taxon>Metazoa</taxon>
        <taxon>Ecdysozoa</taxon>
        <taxon>Arthropoda</taxon>
        <taxon>Hexapoda</taxon>
        <taxon>Insecta</taxon>
        <taxon>Pterygota</taxon>
        <taxon>Neoptera</taxon>
        <taxon>Polyneoptera</taxon>
        <taxon>Phasmatodea</taxon>
        <taxon>Verophasmatodea</taxon>
        <taxon>Anareolatae</taxon>
        <taxon>Phasmatidae</taxon>
        <taxon>Eurycanthinae</taxon>
        <taxon>Dryococelus</taxon>
    </lineage>
</organism>
<dbReference type="EMBL" id="JARBHB010000002">
    <property type="protein sequence ID" value="KAJ8891611.1"/>
    <property type="molecule type" value="Genomic_DNA"/>
</dbReference>
<name>A0ABQ9I4M7_9NEOP</name>
<reference evidence="2 3" key="1">
    <citation type="submission" date="2023-02" db="EMBL/GenBank/DDBJ databases">
        <title>LHISI_Scaffold_Assembly.</title>
        <authorList>
            <person name="Stuart O.P."/>
            <person name="Cleave R."/>
            <person name="Magrath M.J.L."/>
            <person name="Mikheyev A.S."/>
        </authorList>
    </citation>
    <scope>NUCLEOTIDE SEQUENCE [LARGE SCALE GENOMIC DNA]</scope>
    <source>
        <strain evidence="2">Daus_M_001</strain>
        <tissue evidence="2">Leg muscle</tissue>
    </source>
</reference>
<feature type="compositionally biased region" description="Basic and acidic residues" evidence="1">
    <location>
        <begin position="77"/>
        <end position="97"/>
    </location>
</feature>
<dbReference type="Proteomes" id="UP001159363">
    <property type="component" value="Chromosome 2"/>
</dbReference>
<keyword evidence="3" id="KW-1185">Reference proteome</keyword>
<protein>
    <submittedName>
        <fullName evidence="2">Uncharacterized protein</fullName>
    </submittedName>
</protein>